<name>A0A131Z0B4_RHIAP</name>
<feature type="compositionally biased region" description="Basic residues" evidence="11">
    <location>
        <begin position="79"/>
        <end position="88"/>
    </location>
</feature>
<accession>A0A131Z0B4</accession>
<evidence type="ECO:0000256" key="9">
    <source>
        <dbReference type="ARBA" id="ARBA00023180"/>
    </source>
</evidence>
<comment type="similarity">
    <text evidence="2">Belongs to the TMEM214 family.</text>
</comment>
<keyword evidence="7" id="KW-1133">Transmembrane helix</keyword>
<dbReference type="InterPro" id="IPR019308">
    <property type="entry name" value="TMEM214"/>
</dbReference>
<comment type="function">
    <text evidence="10">Critical mediator, in cooperation with CASP4, of endoplasmic reticulum-stress induced apoptosis. Required or the activation of CASP4 following endoplasmic reticulum stress.</text>
</comment>
<keyword evidence="4" id="KW-0812">Transmembrane</keyword>
<evidence type="ECO:0000256" key="7">
    <source>
        <dbReference type="ARBA" id="ARBA00022989"/>
    </source>
</evidence>
<evidence type="ECO:0000313" key="12">
    <source>
        <dbReference type="EMBL" id="JAP84222.1"/>
    </source>
</evidence>
<feature type="region of interest" description="Disordered" evidence="11">
    <location>
        <begin position="1"/>
        <end position="100"/>
    </location>
</feature>
<evidence type="ECO:0000256" key="11">
    <source>
        <dbReference type="SAM" id="MobiDB-lite"/>
    </source>
</evidence>
<organism evidence="12">
    <name type="scientific">Rhipicephalus appendiculatus</name>
    <name type="common">Brown ear tick</name>
    <dbReference type="NCBI Taxonomy" id="34631"/>
    <lineage>
        <taxon>Eukaryota</taxon>
        <taxon>Metazoa</taxon>
        <taxon>Ecdysozoa</taxon>
        <taxon>Arthropoda</taxon>
        <taxon>Chelicerata</taxon>
        <taxon>Arachnida</taxon>
        <taxon>Acari</taxon>
        <taxon>Parasitiformes</taxon>
        <taxon>Ixodida</taxon>
        <taxon>Ixodoidea</taxon>
        <taxon>Ixodidae</taxon>
        <taxon>Rhipicephalinae</taxon>
        <taxon>Rhipicephalus</taxon>
        <taxon>Rhipicephalus</taxon>
    </lineage>
</organism>
<evidence type="ECO:0000256" key="10">
    <source>
        <dbReference type="ARBA" id="ARBA00024938"/>
    </source>
</evidence>
<keyword evidence="6" id="KW-0256">Endoplasmic reticulum</keyword>
<proteinExistence type="inferred from homology"/>
<evidence type="ECO:0000256" key="3">
    <source>
        <dbReference type="ARBA" id="ARBA00011720"/>
    </source>
</evidence>
<dbReference type="EMBL" id="GEDV01004335">
    <property type="protein sequence ID" value="JAP84222.1"/>
    <property type="molecule type" value="Transcribed_RNA"/>
</dbReference>
<evidence type="ECO:0000256" key="6">
    <source>
        <dbReference type="ARBA" id="ARBA00022824"/>
    </source>
</evidence>
<keyword evidence="9" id="KW-0325">Glycoprotein</keyword>
<dbReference type="GO" id="GO:0005789">
    <property type="term" value="C:endoplasmic reticulum membrane"/>
    <property type="evidence" value="ECO:0007669"/>
    <property type="project" value="UniProtKB-SubCell"/>
</dbReference>
<dbReference type="AlphaFoldDB" id="A0A131Z0B4"/>
<dbReference type="GO" id="GO:0005794">
    <property type="term" value="C:Golgi apparatus"/>
    <property type="evidence" value="ECO:0007669"/>
    <property type="project" value="TreeGrafter"/>
</dbReference>
<feature type="compositionally biased region" description="Low complexity" evidence="11">
    <location>
        <begin position="12"/>
        <end position="21"/>
    </location>
</feature>
<keyword evidence="8" id="KW-0472">Membrane</keyword>
<keyword evidence="5" id="KW-0053">Apoptosis</keyword>
<comment type="subcellular location">
    <subcellularLocation>
        <location evidence="1">Endoplasmic reticulum membrane</location>
        <topology evidence="1">Multi-pass membrane protein</topology>
    </subcellularLocation>
</comment>
<evidence type="ECO:0000256" key="2">
    <source>
        <dbReference type="ARBA" id="ARBA00007984"/>
    </source>
</evidence>
<dbReference type="Pfam" id="PF10151">
    <property type="entry name" value="TMEM214"/>
    <property type="match status" value="1"/>
</dbReference>
<dbReference type="PANTHER" id="PTHR13448:SF0">
    <property type="entry name" value="TRANSMEMBRANE PROTEIN 214"/>
    <property type="match status" value="1"/>
</dbReference>
<evidence type="ECO:0000256" key="4">
    <source>
        <dbReference type="ARBA" id="ARBA00022692"/>
    </source>
</evidence>
<evidence type="ECO:0000256" key="1">
    <source>
        <dbReference type="ARBA" id="ARBA00004477"/>
    </source>
</evidence>
<sequence>MSSSAGQWQVVSGKSSKNKSSAGGGGGGDGKMSKAQKKKLAENMPRIEPLAPLKESSTLYEALQEKEEQKKPAAPPPKPAKKPPKKKTKEAGAQRPTSLSALLKQVSASEVSQLVTEDRLRFPTNPLLWAKDVVFYLNSQLEGAPASESQPPFDGRPAGFPLNELAGDVRRQLEDVILGTTDDARSLLWDHCLNGALQALAAPSGGQNAGSSSVLGFLICLQLLASRHPHIVTNALPKLKTLRSQHQGRPMACLALLWAASQAGLSNLGAGLAVWLELLMPVVGTRAYAPYAIDFLSALLSRHPASKNGDANAGRACNLGVRSLFPLLDAVYGVGGRLPLSPERERALRDQLYPRMRDLCYAAAPNRSAYFPSYLRRLGTGSAQLNAELLTSLEECLCNDPECLSVWRQLFERQASQSVLLLQHLEAKDSWRRLPRPTQRRLQATLISWRSTTPTSEAALREALTQCQALERKMGGQSFPWVRLLLTTFVLSVGGLIFWDIRIQHGGHFERSQTHVLLKDTGVLSAWQKGSKEAAIYLHQGSTWAAEKLPVWYAEASRRLGPPLEAAWEQLAELTATAWTASEPLRSQLLIHTHSLLLWGNEWVPLCMTSVLGAAHETWRVVGSAGGWVLEHVVNGARITAMWLTDNLLTGSWSPEKLQSQAVELATAVQKQAQVALHWLWDRLGSAQ</sequence>
<evidence type="ECO:0000256" key="8">
    <source>
        <dbReference type="ARBA" id="ARBA00023136"/>
    </source>
</evidence>
<feature type="compositionally biased region" description="Polar residues" evidence="11">
    <location>
        <begin position="1"/>
        <end position="10"/>
    </location>
</feature>
<comment type="subunit">
    <text evidence="3">Constitutively interacts with CASP4; required for the localization of procaspase 4 to the ER.</text>
</comment>
<dbReference type="GO" id="GO:0006915">
    <property type="term" value="P:apoptotic process"/>
    <property type="evidence" value="ECO:0007669"/>
    <property type="project" value="UniProtKB-KW"/>
</dbReference>
<reference evidence="12" key="1">
    <citation type="journal article" date="2016" name="Ticks Tick Borne Dis.">
        <title>De novo assembly and annotation of the salivary gland transcriptome of Rhipicephalus appendiculatus male and female ticks during blood feeding.</title>
        <authorList>
            <person name="de Castro M.H."/>
            <person name="de Klerk D."/>
            <person name="Pienaar R."/>
            <person name="Latif A.A."/>
            <person name="Rees D.J."/>
            <person name="Mans B.J."/>
        </authorList>
    </citation>
    <scope>NUCLEOTIDE SEQUENCE</scope>
    <source>
        <tissue evidence="12">Salivary glands</tissue>
    </source>
</reference>
<protein>
    <submittedName>
        <fullName evidence="12">Uncharacterized protein</fullName>
    </submittedName>
</protein>
<evidence type="ECO:0000256" key="5">
    <source>
        <dbReference type="ARBA" id="ARBA00022703"/>
    </source>
</evidence>
<dbReference type="PANTHER" id="PTHR13448">
    <property type="entry name" value="TRANSMEMBRANE PROTEIN 214"/>
    <property type="match status" value="1"/>
</dbReference>